<keyword evidence="2" id="KW-0067">ATP-binding</keyword>
<keyword evidence="5" id="KW-1185">Reference proteome</keyword>
<dbReference type="InterPro" id="IPR003812">
    <property type="entry name" value="Fido"/>
</dbReference>
<dbReference type="PROSITE" id="PS51459">
    <property type="entry name" value="FIDO"/>
    <property type="match status" value="1"/>
</dbReference>
<accession>A0A2P6NUA0</accession>
<dbReference type="AlphaFoldDB" id="A0A2P6NUA0"/>
<dbReference type="EMBL" id="MDYQ01000020">
    <property type="protein sequence ID" value="PRP87539.1"/>
    <property type="molecule type" value="Genomic_DNA"/>
</dbReference>
<sequence length="456" mass="53398">MENQQKSLRSVVETVFAIVKWYSLASSKFHGSPELQQVALACIYELGRRAKAFSNYVHTTTKPSYELLSDYIAKNTGFRNFSDGPPRPLLLDRGTPKTRKQILNEIYKPYQDIPEIQKQERRKLISSGSLWREYFKPFDLTKEKLWEANPWNKSLIDHLSQVQRTNPVCDDLGGSIKVCPKLSIEGYRLHIAYSFEIYSHLKEATDGFQQDISPQEFTDAYLRDHPTALASDVIMFVSNTLLQEWIVRHLNHPITEEFILKLHGKMDVPPSSDQTLRFYNTKHIQCTFIERELLGFLWFEIILYKQRLIELFGSYVNGENLRSVSGKYRQGGCGAKGYYNTIYPYAEEEPAIMRLFVEHIQCETENPTIHVIPFALKSYVTFLSIHPFHDGNGRIGRLLLLIMLWRHRFIPPHFFKFDREYYIDAIDRCRWGDPERFMQLCVQQMVDNVADEELNK</sequence>
<organism evidence="4 5">
    <name type="scientific">Planoprotostelium fungivorum</name>
    <dbReference type="NCBI Taxonomy" id="1890364"/>
    <lineage>
        <taxon>Eukaryota</taxon>
        <taxon>Amoebozoa</taxon>
        <taxon>Evosea</taxon>
        <taxon>Variosea</taxon>
        <taxon>Cavosteliida</taxon>
        <taxon>Cavosteliaceae</taxon>
        <taxon>Planoprotostelium</taxon>
    </lineage>
</organism>
<dbReference type="PANTHER" id="PTHR13504:SF38">
    <property type="entry name" value="FIDO DOMAIN-CONTAINING PROTEIN"/>
    <property type="match status" value="1"/>
</dbReference>
<proteinExistence type="predicted"/>
<feature type="active site" evidence="1">
    <location>
        <position position="386"/>
    </location>
</feature>
<feature type="binding site" evidence="2">
    <location>
        <begin position="390"/>
        <end position="397"/>
    </location>
    <ligand>
        <name>ATP</name>
        <dbReference type="ChEBI" id="CHEBI:30616"/>
    </ligand>
</feature>
<reference evidence="4 5" key="1">
    <citation type="journal article" date="2018" name="Genome Biol. Evol.">
        <title>Multiple Roots of Fruiting Body Formation in Amoebozoa.</title>
        <authorList>
            <person name="Hillmann F."/>
            <person name="Forbes G."/>
            <person name="Novohradska S."/>
            <person name="Ferling I."/>
            <person name="Riege K."/>
            <person name="Groth M."/>
            <person name="Westermann M."/>
            <person name="Marz M."/>
            <person name="Spaller T."/>
            <person name="Winckler T."/>
            <person name="Schaap P."/>
            <person name="Glockner G."/>
        </authorList>
    </citation>
    <scope>NUCLEOTIDE SEQUENCE [LARGE SCALE GENOMIC DNA]</scope>
    <source>
        <strain evidence="4 5">Jena</strain>
    </source>
</reference>
<evidence type="ECO:0000256" key="1">
    <source>
        <dbReference type="PIRSR" id="PIRSR640198-1"/>
    </source>
</evidence>
<comment type="caution">
    <text evidence="4">The sequence shown here is derived from an EMBL/GenBank/DDBJ whole genome shotgun (WGS) entry which is preliminary data.</text>
</comment>
<gene>
    <name evidence="4" type="ORF">PROFUN_00750</name>
</gene>
<dbReference type="PANTHER" id="PTHR13504">
    <property type="entry name" value="FIDO DOMAIN-CONTAINING PROTEIN DDB_G0283145"/>
    <property type="match status" value="1"/>
</dbReference>
<keyword evidence="2" id="KW-0547">Nucleotide-binding</keyword>
<dbReference type="InParanoid" id="A0A2P6NUA0"/>
<dbReference type="InterPro" id="IPR036597">
    <property type="entry name" value="Fido-like_dom_sf"/>
</dbReference>
<dbReference type="SUPFAM" id="SSF140931">
    <property type="entry name" value="Fic-like"/>
    <property type="match status" value="1"/>
</dbReference>
<dbReference type="OrthoDB" id="439046at2759"/>
<dbReference type="STRING" id="1890364.A0A2P6NUA0"/>
<evidence type="ECO:0000313" key="5">
    <source>
        <dbReference type="Proteomes" id="UP000241769"/>
    </source>
</evidence>
<evidence type="ECO:0000259" key="3">
    <source>
        <dbReference type="PROSITE" id="PS51459"/>
    </source>
</evidence>
<dbReference type="Pfam" id="PF02661">
    <property type="entry name" value="Fic"/>
    <property type="match status" value="1"/>
</dbReference>
<dbReference type="GO" id="GO:0005524">
    <property type="term" value="F:ATP binding"/>
    <property type="evidence" value="ECO:0007669"/>
    <property type="project" value="UniProtKB-KW"/>
</dbReference>
<name>A0A2P6NUA0_9EUKA</name>
<evidence type="ECO:0000313" key="4">
    <source>
        <dbReference type="EMBL" id="PRP87539.1"/>
    </source>
</evidence>
<evidence type="ECO:0000256" key="2">
    <source>
        <dbReference type="PIRSR" id="PIRSR640198-2"/>
    </source>
</evidence>
<protein>
    <recommendedName>
        <fullName evidence="3">Fido domain-containing protein</fullName>
    </recommendedName>
</protein>
<dbReference type="Gene3D" id="1.10.3290.10">
    <property type="entry name" value="Fido-like domain"/>
    <property type="match status" value="1"/>
</dbReference>
<feature type="domain" description="Fido" evidence="3">
    <location>
        <begin position="303"/>
        <end position="451"/>
    </location>
</feature>
<dbReference type="InterPro" id="IPR040198">
    <property type="entry name" value="Fido_containing"/>
</dbReference>
<dbReference type="Proteomes" id="UP000241769">
    <property type="component" value="Unassembled WGS sequence"/>
</dbReference>